<keyword evidence="1" id="KW-0472">Membrane</keyword>
<name>A0ABW4FM60_9PSEU</name>
<evidence type="ECO:0000313" key="2">
    <source>
        <dbReference type="EMBL" id="MFD1531313.1"/>
    </source>
</evidence>
<comment type="caution">
    <text evidence="2">The sequence shown here is derived from an EMBL/GenBank/DDBJ whole genome shotgun (WGS) entry which is preliminary data.</text>
</comment>
<reference evidence="3" key="1">
    <citation type="journal article" date="2019" name="Int. J. Syst. Evol. Microbiol.">
        <title>The Global Catalogue of Microorganisms (GCM) 10K type strain sequencing project: providing services to taxonomists for standard genome sequencing and annotation.</title>
        <authorList>
            <consortium name="The Broad Institute Genomics Platform"/>
            <consortium name="The Broad Institute Genome Sequencing Center for Infectious Disease"/>
            <person name="Wu L."/>
            <person name="Ma J."/>
        </authorList>
    </citation>
    <scope>NUCLEOTIDE SEQUENCE [LARGE SCALE GENOMIC DNA]</scope>
    <source>
        <strain evidence="3">JCM 12165</strain>
    </source>
</reference>
<dbReference type="EMBL" id="JBHUCP010000010">
    <property type="protein sequence ID" value="MFD1531313.1"/>
    <property type="molecule type" value="Genomic_DNA"/>
</dbReference>
<feature type="transmembrane region" description="Helical" evidence="1">
    <location>
        <begin position="65"/>
        <end position="83"/>
    </location>
</feature>
<accession>A0ABW4FM60</accession>
<proteinExistence type="predicted"/>
<protein>
    <submittedName>
        <fullName evidence="2">DUF3040 domain-containing protein</fullName>
    </submittedName>
</protein>
<dbReference type="Pfam" id="PF11239">
    <property type="entry name" value="DUF3040"/>
    <property type="match status" value="1"/>
</dbReference>
<evidence type="ECO:0000313" key="3">
    <source>
        <dbReference type="Proteomes" id="UP001597145"/>
    </source>
</evidence>
<gene>
    <name evidence="2" type="ORF">ACFSCY_17895</name>
</gene>
<sequence length="91" mass="10285">MTPRERRALRAIEEALAAEDPALARRMREPPVRWRARLRRKLMWMAASIAVILLLGGLFLSVPGLFFGAVLMLIVLWLIHRWASAPPAGDT</sequence>
<dbReference type="InterPro" id="IPR021401">
    <property type="entry name" value="DUF3040"/>
</dbReference>
<keyword evidence="3" id="KW-1185">Reference proteome</keyword>
<keyword evidence="1" id="KW-1133">Transmembrane helix</keyword>
<evidence type="ECO:0000256" key="1">
    <source>
        <dbReference type="SAM" id="Phobius"/>
    </source>
</evidence>
<dbReference type="RefSeq" id="WP_379659823.1">
    <property type="nucleotide sequence ID" value="NZ_JBHUCP010000010.1"/>
</dbReference>
<dbReference type="Proteomes" id="UP001597145">
    <property type="component" value="Unassembled WGS sequence"/>
</dbReference>
<organism evidence="2 3">
    <name type="scientific">Pseudonocardia aurantiaca</name>
    <dbReference type="NCBI Taxonomy" id="75290"/>
    <lineage>
        <taxon>Bacteria</taxon>
        <taxon>Bacillati</taxon>
        <taxon>Actinomycetota</taxon>
        <taxon>Actinomycetes</taxon>
        <taxon>Pseudonocardiales</taxon>
        <taxon>Pseudonocardiaceae</taxon>
        <taxon>Pseudonocardia</taxon>
    </lineage>
</organism>
<keyword evidence="1" id="KW-0812">Transmembrane</keyword>